<proteinExistence type="predicted"/>
<evidence type="ECO:0000256" key="2">
    <source>
        <dbReference type="SAM" id="Phobius"/>
    </source>
</evidence>
<dbReference type="Proteomes" id="UP000325902">
    <property type="component" value="Unassembled WGS sequence"/>
</dbReference>
<feature type="region of interest" description="Disordered" evidence="1">
    <location>
        <begin position="253"/>
        <end position="289"/>
    </location>
</feature>
<name>A0A5N5D431_9PEZI</name>
<protein>
    <recommendedName>
        <fullName evidence="6">Mid2 domain-containing protein</fullName>
    </recommendedName>
</protein>
<organism evidence="4 5">
    <name type="scientific">Lasiodiplodia theobromae</name>
    <dbReference type="NCBI Taxonomy" id="45133"/>
    <lineage>
        <taxon>Eukaryota</taxon>
        <taxon>Fungi</taxon>
        <taxon>Dikarya</taxon>
        <taxon>Ascomycota</taxon>
        <taxon>Pezizomycotina</taxon>
        <taxon>Dothideomycetes</taxon>
        <taxon>Dothideomycetes incertae sedis</taxon>
        <taxon>Botryosphaeriales</taxon>
        <taxon>Botryosphaeriaceae</taxon>
        <taxon>Lasiodiplodia</taxon>
    </lineage>
</organism>
<keyword evidence="2" id="KW-0472">Membrane</keyword>
<feature type="transmembrane region" description="Helical" evidence="2">
    <location>
        <begin position="220"/>
        <end position="242"/>
    </location>
</feature>
<evidence type="ECO:0008006" key="6">
    <source>
        <dbReference type="Google" id="ProtNLM"/>
    </source>
</evidence>
<accession>A0A5N5D431</accession>
<gene>
    <name evidence="4" type="ORF">DBV05_g8981</name>
</gene>
<feature type="region of interest" description="Disordered" evidence="1">
    <location>
        <begin position="149"/>
        <end position="190"/>
    </location>
</feature>
<sequence length="342" mass="37001">MASWNVFHLGLILFSLVFAVLADDDNLWIYPTEPGPSNNFVANPTFTLGSKQTIEWTTTLNSYSIALFQQQIDLESGIEIETIYQSSRNGSGDKSFKWTVQTYDANRTLSPVYFFWINPGSSAGFTSHYFNITKDDTANAVALSSVTTSSSTTSQPTTSSPSTTTPSSASSTSSTSITPTSTFITSARPAATTTTPASTIIPAIFNKSTSDYPDASVIKVALGVGLGLGIPLVLIAGIWIGLKAVQQRRAASLSSSSRNSDHPNDREAINPQQRGWQMNPLPGGGRTDQKRITPVVEAPYFQRVAEVDGPWLAHGRVYGRMHEAPGDLPPRVELDAGHHRWI</sequence>
<evidence type="ECO:0000256" key="1">
    <source>
        <dbReference type="SAM" id="MobiDB-lite"/>
    </source>
</evidence>
<feature type="compositionally biased region" description="Basic and acidic residues" evidence="1">
    <location>
        <begin position="259"/>
        <end position="268"/>
    </location>
</feature>
<keyword evidence="3" id="KW-0732">Signal</keyword>
<feature type="chain" id="PRO_5024965945" description="Mid2 domain-containing protein" evidence="3">
    <location>
        <begin position="23"/>
        <end position="342"/>
    </location>
</feature>
<dbReference type="EMBL" id="VCHE01000080">
    <property type="protein sequence ID" value="KAB2572341.1"/>
    <property type="molecule type" value="Genomic_DNA"/>
</dbReference>
<keyword evidence="2" id="KW-0812">Transmembrane</keyword>
<reference evidence="4 5" key="1">
    <citation type="journal article" date="2019" name="Sci. Rep.">
        <title>A multi-omics analysis of the grapevine pathogen Lasiodiplodia theobromae reveals that temperature affects the expression of virulence- and pathogenicity-related genes.</title>
        <authorList>
            <person name="Felix C."/>
            <person name="Meneses R."/>
            <person name="Goncalves M.F.M."/>
            <person name="Tilleman L."/>
            <person name="Duarte A.S."/>
            <person name="Jorrin-Novo J.V."/>
            <person name="Van de Peer Y."/>
            <person name="Deforce D."/>
            <person name="Van Nieuwerburgh F."/>
            <person name="Esteves A.C."/>
            <person name="Alves A."/>
        </authorList>
    </citation>
    <scope>NUCLEOTIDE SEQUENCE [LARGE SCALE GENOMIC DNA]</scope>
    <source>
        <strain evidence="4 5">LA-SOL3</strain>
    </source>
</reference>
<dbReference type="AlphaFoldDB" id="A0A5N5D431"/>
<dbReference type="OrthoDB" id="5390143at2759"/>
<keyword evidence="2" id="KW-1133">Transmembrane helix</keyword>
<feature type="signal peptide" evidence="3">
    <location>
        <begin position="1"/>
        <end position="22"/>
    </location>
</feature>
<comment type="caution">
    <text evidence="4">The sequence shown here is derived from an EMBL/GenBank/DDBJ whole genome shotgun (WGS) entry which is preliminary data.</text>
</comment>
<evidence type="ECO:0000313" key="4">
    <source>
        <dbReference type="EMBL" id="KAB2572341.1"/>
    </source>
</evidence>
<keyword evidence="5" id="KW-1185">Reference proteome</keyword>
<evidence type="ECO:0000256" key="3">
    <source>
        <dbReference type="SAM" id="SignalP"/>
    </source>
</evidence>
<evidence type="ECO:0000313" key="5">
    <source>
        <dbReference type="Proteomes" id="UP000325902"/>
    </source>
</evidence>